<reference evidence="1 2" key="1">
    <citation type="submission" date="2024-09" db="EMBL/GenBank/DDBJ databases">
        <title>Itraconazole resistance in Madurella fahalii resulting from another homologue of gene encoding cytochrome P450 14-alpha sterol demethylase (CYP51).</title>
        <authorList>
            <person name="Yoshioka I."/>
            <person name="Fahal A.H."/>
            <person name="Kaneko S."/>
            <person name="Yaguchi T."/>
        </authorList>
    </citation>
    <scope>NUCLEOTIDE SEQUENCE [LARGE SCALE GENOMIC DNA]</scope>
    <source>
        <strain evidence="1 2">IFM 68171</strain>
    </source>
</reference>
<dbReference type="RefSeq" id="XP_070913676.1">
    <property type="nucleotide sequence ID" value="XM_071057575.1"/>
</dbReference>
<dbReference type="Proteomes" id="UP001628179">
    <property type="component" value="Unassembled WGS sequence"/>
</dbReference>
<comment type="caution">
    <text evidence="1">The sequence shown here is derived from an EMBL/GenBank/DDBJ whole genome shotgun (WGS) entry which is preliminary data.</text>
</comment>
<organism evidence="1 2">
    <name type="scientific">Madurella fahalii</name>
    <dbReference type="NCBI Taxonomy" id="1157608"/>
    <lineage>
        <taxon>Eukaryota</taxon>
        <taxon>Fungi</taxon>
        <taxon>Dikarya</taxon>
        <taxon>Ascomycota</taxon>
        <taxon>Pezizomycotina</taxon>
        <taxon>Sordariomycetes</taxon>
        <taxon>Sordariomycetidae</taxon>
        <taxon>Sordariales</taxon>
        <taxon>Sordariales incertae sedis</taxon>
        <taxon>Madurella</taxon>
    </lineage>
</organism>
<dbReference type="EMBL" id="BAAFSV010000001">
    <property type="protein sequence ID" value="GAB1311943.1"/>
    <property type="molecule type" value="Genomic_DNA"/>
</dbReference>
<proteinExistence type="predicted"/>
<sequence>MAASDEQLWKIFANKLKSTFTVGQDIGPKNRVYIPLLNATAIPAGNSVDSAITNYGVAQAGDSLINLDNPMLVRSNESYAKRCLSYLRYVQLNTDSSVGSAEVLKERRATAEEADKRFHELKRELRQEWEENGKVGSFDTWARETSNSYSTYKTEADSAAAALRSVMAKVMGPGGEDLTEMLRNLGKALAQEPSNCTMAVSSAQVTGNPVVSRDWAPKYVIDAGYTRAVQNWISTSLDPGVKETKISFNPSESSQYSWESLGHSSDKVKARGGFFPFFRVEYTYEKEKKTHEIRASDIGSTVNFELVARGIRAFTIDPDSSWNPGDVQAKYPNVFPETPAFLKEPMVQITHVVVGFKVDLKIKMDKALYDKVSSYMEEASKHDANATATIFGFRINVGGSGSHETENSTNWSDVKKNQDGREIVIPASTDNNPVLLAAFGKVLGN</sequence>
<evidence type="ECO:0000313" key="2">
    <source>
        <dbReference type="Proteomes" id="UP001628179"/>
    </source>
</evidence>
<evidence type="ECO:0000313" key="1">
    <source>
        <dbReference type="EMBL" id="GAB1311943.1"/>
    </source>
</evidence>
<name>A0ABQ0G2F7_9PEZI</name>
<accession>A0ABQ0G2F7</accession>
<keyword evidence="2" id="KW-1185">Reference proteome</keyword>
<protein>
    <submittedName>
        <fullName evidence="1">Uncharacterized protein</fullName>
    </submittedName>
</protein>
<dbReference type="GeneID" id="98172898"/>
<gene>
    <name evidence="1" type="ORF">MFIFM68171_02153</name>
</gene>